<evidence type="ECO:0000313" key="8">
    <source>
        <dbReference type="EMBL" id="KUL31043.1"/>
    </source>
</evidence>
<evidence type="ECO:0000256" key="1">
    <source>
        <dbReference type="ARBA" id="ARBA00004141"/>
    </source>
</evidence>
<dbReference type="Proteomes" id="UP000053937">
    <property type="component" value="Unassembled WGS sequence"/>
</dbReference>
<dbReference type="PIRSF" id="PIRSF005859">
    <property type="entry name" value="PBR"/>
    <property type="match status" value="1"/>
</dbReference>
<dbReference type="RefSeq" id="WP_012465535.1">
    <property type="nucleotide sequence ID" value="NZ_LMBR01000075.1"/>
</dbReference>
<feature type="transmembrane region" description="Helical" evidence="6">
    <location>
        <begin position="49"/>
        <end position="69"/>
    </location>
</feature>
<name>A0A101JQE4_CHLLI</name>
<feature type="chain" id="PRO_5007098014" evidence="7">
    <location>
        <begin position="22"/>
        <end position="159"/>
    </location>
</feature>
<comment type="similarity">
    <text evidence="2">Belongs to the TspO/BZRP family.</text>
</comment>
<dbReference type="Gene3D" id="1.20.1260.100">
    <property type="entry name" value="TspO/MBR protein"/>
    <property type="match status" value="1"/>
</dbReference>
<keyword evidence="4 6" id="KW-1133">Transmembrane helix</keyword>
<feature type="transmembrane region" description="Helical" evidence="6">
    <location>
        <begin position="136"/>
        <end position="157"/>
    </location>
</feature>
<dbReference type="PANTHER" id="PTHR10057:SF0">
    <property type="entry name" value="TRANSLOCATOR PROTEIN"/>
    <property type="match status" value="1"/>
</dbReference>
<keyword evidence="9" id="KW-1185">Reference proteome</keyword>
<dbReference type="OrthoDB" id="9795496at2"/>
<comment type="caution">
    <text evidence="8">The sequence shown here is derived from an EMBL/GenBank/DDBJ whole genome shotgun (WGS) entry which is preliminary data.</text>
</comment>
<dbReference type="CDD" id="cd15904">
    <property type="entry name" value="TSPO_MBR"/>
    <property type="match status" value="1"/>
</dbReference>
<keyword evidence="7" id="KW-0732">Signal</keyword>
<dbReference type="PANTHER" id="PTHR10057">
    <property type="entry name" value="PERIPHERAL-TYPE BENZODIAZEPINE RECEPTOR"/>
    <property type="match status" value="1"/>
</dbReference>
<dbReference type="GO" id="GO:0016020">
    <property type="term" value="C:membrane"/>
    <property type="evidence" value="ECO:0007669"/>
    <property type="project" value="UniProtKB-SubCell"/>
</dbReference>
<evidence type="ECO:0000256" key="6">
    <source>
        <dbReference type="SAM" id="Phobius"/>
    </source>
</evidence>
<organism evidence="8 9">
    <name type="scientific">Chlorobium limicola</name>
    <dbReference type="NCBI Taxonomy" id="1092"/>
    <lineage>
        <taxon>Bacteria</taxon>
        <taxon>Pseudomonadati</taxon>
        <taxon>Chlorobiota</taxon>
        <taxon>Chlorobiia</taxon>
        <taxon>Chlorobiales</taxon>
        <taxon>Chlorobiaceae</taxon>
        <taxon>Chlorobium/Pelodictyon group</taxon>
        <taxon>Chlorobium</taxon>
    </lineage>
</organism>
<dbReference type="EMBL" id="LMBR01000075">
    <property type="protein sequence ID" value="KUL31043.1"/>
    <property type="molecule type" value="Genomic_DNA"/>
</dbReference>
<evidence type="ECO:0000256" key="2">
    <source>
        <dbReference type="ARBA" id="ARBA00007524"/>
    </source>
</evidence>
<gene>
    <name evidence="8" type="ORF">ASB62_03430</name>
</gene>
<dbReference type="FunFam" id="1.20.1260.100:FF:000001">
    <property type="entry name" value="translocator protein 2"/>
    <property type="match status" value="1"/>
</dbReference>
<dbReference type="InterPro" id="IPR004307">
    <property type="entry name" value="TspO_MBR"/>
</dbReference>
<accession>A0A101JQE4</accession>
<feature type="transmembrane region" description="Helical" evidence="6">
    <location>
        <begin position="106"/>
        <end position="124"/>
    </location>
</feature>
<sequence>MKGSAAKLALSLALCFSAAFTGSLFTPEKGSAWYYGELVKPSWNPPDWLFPPAWSLLFLLMAIAFWIVLKAGLEKNEVRTAIAFFALQLFLNMSWSAAFFGLQNPLAGLLVIILLWLAIVMTIVRFRAVSATAGYLLVPYLMWVSFAAFLNFTIWQLNP</sequence>
<feature type="signal peptide" evidence="7">
    <location>
        <begin position="1"/>
        <end position="21"/>
    </location>
</feature>
<protein>
    <submittedName>
        <fullName evidence="8">Sensory protein TspO</fullName>
    </submittedName>
</protein>
<comment type="subcellular location">
    <subcellularLocation>
        <location evidence="1">Membrane</location>
        <topology evidence="1">Multi-pass membrane protein</topology>
    </subcellularLocation>
</comment>
<dbReference type="Pfam" id="PF03073">
    <property type="entry name" value="TspO_MBR"/>
    <property type="match status" value="1"/>
</dbReference>
<keyword evidence="5 6" id="KW-0472">Membrane</keyword>
<evidence type="ECO:0000256" key="3">
    <source>
        <dbReference type="ARBA" id="ARBA00022692"/>
    </source>
</evidence>
<keyword evidence="3 6" id="KW-0812">Transmembrane</keyword>
<evidence type="ECO:0000256" key="4">
    <source>
        <dbReference type="ARBA" id="ARBA00022989"/>
    </source>
</evidence>
<evidence type="ECO:0000256" key="5">
    <source>
        <dbReference type="ARBA" id="ARBA00023136"/>
    </source>
</evidence>
<proteinExistence type="inferred from homology"/>
<evidence type="ECO:0000256" key="7">
    <source>
        <dbReference type="SAM" id="SignalP"/>
    </source>
</evidence>
<dbReference type="InterPro" id="IPR038330">
    <property type="entry name" value="TspO/MBR-related_sf"/>
</dbReference>
<dbReference type="AlphaFoldDB" id="A0A101JQE4"/>
<dbReference type="OMA" id="WSWLFFG"/>
<feature type="transmembrane region" description="Helical" evidence="6">
    <location>
        <begin position="81"/>
        <end position="100"/>
    </location>
</feature>
<dbReference type="GO" id="GO:0033013">
    <property type="term" value="P:tetrapyrrole metabolic process"/>
    <property type="evidence" value="ECO:0007669"/>
    <property type="project" value="UniProtKB-ARBA"/>
</dbReference>
<evidence type="ECO:0000313" key="9">
    <source>
        <dbReference type="Proteomes" id="UP000053937"/>
    </source>
</evidence>
<reference evidence="8 9" key="1">
    <citation type="submission" date="2015-10" db="EMBL/GenBank/DDBJ databases">
        <title>Draft Genome Sequence of Chlorobium limicola strain Frasassi Growing under Artificial Lighting in the Frasassi Cave System.</title>
        <authorList>
            <person name="Mansor M."/>
            <person name="Macalady J."/>
        </authorList>
    </citation>
    <scope>NUCLEOTIDE SEQUENCE [LARGE SCALE GENOMIC DNA]</scope>
    <source>
        <strain evidence="8 9">Frasassi</strain>
    </source>
</reference>